<dbReference type="EMBL" id="HQ316583">
    <property type="protein sequence ID" value="AGG54071.1"/>
    <property type="molecule type" value="Genomic_DNA"/>
</dbReference>
<name>M1U989_9CAUD</name>
<dbReference type="RefSeq" id="YP_007677196.1">
    <property type="nucleotide sequence ID" value="NC_020875.1"/>
</dbReference>
<organism evidence="1 2">
    <name type="scientific">Synechococcus phage S-SSM4</name>
    <dbReference type="NCBI Taxonomy" id="536466"/>
    <lineage>
        <taxon>Viruses</taxon>
        <taxon>Duplodnaviria</taxon>
        <taxon>Heunggongvirae</taxon>
        <taxon>Uroviricota</taxon>
        <taxon>Caudoviricetes</taxon>
        <taxon>Pantevenvirales</taxon>
        <taxon>Kyanoviridae</taxon>
        <taxon>Greenvirus</taxon>
        <taxon>Greenvirus ssm4</taxon>
    </lineage>
</organism>
<dbReference type="Gene3D" id="2.40.128.590">
    <property type="entry name" value="CpcT/CpeT domain"/>
    <property type="match status" value="1"/>
</dbReference>
<dbReference type="OrthoDB" id="14354at10239"/>
<proteinExistence type="predicted"/>
<protein>
    <recommendedName>
        <fullName evidence="3">Antenna protein</fullName>
    </recommendedName>
</protein>
<evidence type="ECO:0000313" key="2">
    <source>
        <dbReference type="Proteomes" id="UP000203282"/>
    </source>
</evidence>
<dbReference type="Proteomes" id="UP000203282">
    <property type="component" value="Segment"/>
</dbReference>
<accession>M1U989</accession>
<evidence type="ECO:0008006" key="3">
    <source>
        <dbReference type="Google" id="ProtNLM"/>
    </source>
</evidence>
<dbReference type="KEGG" id="vg:15013428"/>
<evidence type="ECO:0000313" key="1">
    <source>
        <dbReference type="EMBL" id="AGG54071.1"/>
    </source>
</evidence>
<keyword evidence="2" id="KW-1185">Reference proteome</keyword>
<reference evidence="1 2" key="1">
    <citation type="submission" date="2010-03" db="EMBL/GenBank/DDBJ databases">
        <title>The Genome Sequence of Cyanophage S-SSM4.</title>
        <authorList>
            <consortium name="The Broad Institute Genome Sequencing Platform"/>
            <person name="Henn M.R."/>
            <person name="Sullivan M.S."/>
            <person name="Osburne M.S."/>
            <person name="Levin J."/>
            <person name="Malboeuf C."/>
            <person name="Casali M."/>
            <person name="Russ C."/>
            <person name="Lennon N."/>
            <person name="Erlich R."/>
            <person name="Young S.K."/>
            <person name="Koehrsen M."/>
            <person name="Yandava C."/>
            <person name="Zeng Q."/>
            <person name="Alvarado L."/>
            <person name="Anderson S."/>
            <person name="Berlin A."/>
            <person name="Borenstein D."/>
            <person name="Chen Z."/>
            <person name="Engels R."/>
            <person name="Freedman E."/>
            <person name="Gellesch M."/>
            <person name="Goldberg J."/>
            <person name="Green L."/>
            <person name="Griggs A."/>
            <person name="Gujja S."/>
            <person name="Heiman D."/>
            <person name="Hepburn T."/>
            <person name="Howarth C."/>
            <person name="Jen D."/>
            <person name="Larson L."/>
            <person name="Lewis B."/>
            <person name="Mehta T."/>
            <person name="Park D."/>
            <person name="Pearson M."/>
            <person name="Roberts A."/>
            <person name="Ryan E."/>
            <person name="Saif S."/>
            <person name="Shea T."/>
            <person name="Shenoy N."/>
            <person name="Sisk P."/>
            <person name="Stolte C."/>
            <person name="Sykes S."/>
            <person name="Walk T."/>
            <person name="White J."/>
            <person name="Yu Q."/>
            <person name="Coleman M.L."/>
            <person name="Huang K.H."/>
            <person name="Weigele P.R."/>
            <person name="DeFrancesco A.S."/>
            <person name="Kern S.E."/>
            <person name="Thompson L.R."/>
            <person name="Fu R."/>
            <person name="Hombeck B."/>
            <person name="Chisholm S.W."/>
            <person name="Haas B."/>
            <person name="Nusbaum C."/>
            <person name="Galagan J."/>
            <person name="Birren B."/>
        </authorList>
    </citation>
    <scope>NUCLEOTIDE SEQUENCE [LARGE SCALE GENOMIC DNA]</scope>
    <source>
        <strain evidence="1 2">S-SSM4</strain>
    </source>
</reference>
<gene>
    <name evidence="1" type="ORF">CYXG_00007</name>
</gene>
<dbReference type="GeneID" id="15013428"/>
<dbReference type="InterPro" id="IPR038672">
    <property type="entry name" value="CpcT/CpeT_sf"/>
</dbReference>
<sequence>MDAASGSEKFIATIVGRYTNKKQAQSDPTGFSWKWIEWIDLGNNSLQSQQWDHHTKSVYRERNFIVENHNGNVLLVNHDINWNSQGCDILWIPTKDGWKSEGKCHYGKMDIYYTGYLTTKQYRTWDRGFQNGKQIIGNTQSEFIFDKQGL</sequence>